<evidence type="ECO:0000313" key="3">
    <source>
        <dbReference type="Proteomes" id="UP000507954"/>
    </source>
</evidence>
<proteinExistence type="predicted"/>
<feature type="region of interest" description="Disordered" evidence="1">
    <location>
        <begin position="64"/>
        <end position="85"/>
    </location>
</feature>
<reference evidence="2 3" key="1">
    <citation type="submission" date="2019-06" db="EMBL/GenBank/DDBJ databases">
        <authorList>
            <person name="Le Quere A."/>
            <person name="Colella S."/>
        </authorList>
    </citation>
    <scope>NUCLEOTIDE SEQUENCE [LARGE SCALE GENOMIC DNA]</scope>
    <source>
        <strain evidence="2">EmedicaeMD41</strain>
    </source>
</reference>
<accession>A0A508X5F1</accession>
<evidence type="ECO:0000313" key="2">
    <source>
        <dbReference type="EMBL" id="VTZ63033.1"/>
    </source>
</evidence>
<dbReference type="AlphaFoldDB" id="A0A508X5F1"/>
<sequence>MPSTTTLPSVFTFDCLGRPVTQIAPGASTYLIEELTMAFPARLPLLPPKVVDTGRTCLMDRWKRAERPHDGGGQAPRSHHDAGRT</sequence>
<name>A0A508X5F1_9HYPH</name>
<gene>
    <name evidence="2" type="ORF">EMEDMD4_470085</name>
</gene>
<dbReference type="Proteomes" id="UP000507954">
    <property type="component" value="Unassembled WGS sequence"/>
</dbReference>
<dbReference type="EMBL" id="CABFNB010000114">
    <property type="protein sequence ID" value="VTZ63033.1"/>
    <property type="molecule type" value="Genomic_DNA"/>
</dbReference>
<protein>
    <submittedName>
        <fullName evidence="2">Uncharacterized protein</fullName>
    </submittedName>
</protein>
<evidence type="ECO:0000256" key="1">
    <source>
        <dbReference type="SAM" id="MobiDB-lite"/>
    </source>
</evidence>
<organism evidence="2 3">
    <name type="scientific">Sinorhizobium medicae</name>
    <dbReference type="NCBI Taxonomy" id="110321"/>
    <lineage>
        <taxon>Bacteria</taxon>
        <taxon>Pseudomonadati</taxon>
        <taxon>Pseudomonadota</taxon>
        <taxon>Alphaproteobacteria</taxon>
        <taxon>Hyphomicrobiales</taxon>
        <taxon>Rhizobiaceae</taxon>
        <taxon>Sinorhizobium/Ensifer group</taxon>
        <taxon>Sinorhizobium</taxon>
    </lineage>
</organism>